<keyword evidence="3" id="KW-1185">Reference proteome</keyword>
<dbReference type="OrthoDB" id="10622532at2759"/>
<comment type="caution">
    <text evidence="2">The sequence shown here is derived from an EMBL/GenBank/DDBJ whole genome shotgun (WGS) entry which is preliminary data.</text>
</comment>
<sequence length="402" mass="41610">MLTPKPVKELEVELEEEEAAAELAGTDIEGAVEAEDGVKPNEGTENEGCDVVVVVVGVVVEAAGVEAVVVVIVGNNGAAAELGFAADVVENGAAEEGVRNEKGVVDDDDDEVVVAADGDGVGFEKAEAVENESAEEDAVEFGANENEGAVVEAEAEEEEEEPAKRFEEAERNGDEVELVVDSDVANGDRDGVDPNRGEVVVVAAAAAVVEDPKRDEAAEGVVVVVVAAVVENPKRDEAAEGVVVADGVVPKRGEVVVAAVAAVRNGEDEVVDAAGGVEAELKGKEKGGVEDPNAREAGGAEEIGFAAVVVVVEEKGEGEDPNGEVDDPNGEAEDPNEKAEALAVVLGWFEKEKGEGVDCEEVVVVEETVDPNEKPDIVTLSLTLSLLLWVWASDFDFGVLKK</sequence>
<gene>
    <name evidence="2" type="ORF">CMV_022600</name>
</gene>
<proteinExistence type="predicted"/>
<dbReference type="EMBL" id="JRKL02004779">
    <property type="protein sequence ID" value="KAF3951787.1"/>
    <property type="molecule type" value="Genomic_DNA"/>
</dbReference>
<accession>A0A8J4QHP8</accession>
<evidence type="ECO:0000313" key="3">
    <source>
        <dbReference type="Proteomes" id="UP000737018"/>
    </source>
</evidence>
<dbReference type="Proteomes" id="UP000737018">
    <property type="component" value="Unassembled WGS sequence"/>
</dbReference>
<name>A0A8J4QHP8_9ROSI</name>
<evidence type="ECO:0000313" key="2">
    <source>
        <dbReference type="EMBL" id="KAF3951787.1"/>
    </source>
</evidence>
<organism evidence="2 3">
    <name type="scientific">Castanea mollissima</name>
    <name type="common">Chinese chestnut</name>
    <dbReference type="NCBI Taxonomy" id="60419"/>
    <lineage>
        <taxon>Eukaryota</taxon>
        <taxon>Viridiplantae</taxon>
        <taxon>Streptophyta</taxon>
        <taxon>Embryophyta</taxon>
        <taxon>Tracheophyta</taxon>
        <taxon>Spermatophyta</taxon>
        <taxon>Magnoliopsida</taxon>
        <taxon>eudicotyledons</taxon>
        <taxon>Gunneridae</taxon>
        <taxon>Pentapetalae</taxon>
        <taxon>rosids</taxon>
        <taxon>fabids</taxon>
        <taxon>Fagales</taxon>
        <taxon>Fagaceae</taxon>
        <taxon>Castanea</taxon>
    </lineage>
</organism>
<reference evidence="2" key="1">
    <citation type="submission" date="2020-03" db="EMBL/GenBank/DDBJ databases">
        <title>Castanea mollissima Vanexum genome sequencing.</title>
        <authorList>
            <person name="Staton M."/>
        </authorList>
    </citation>
    <scope>NUCLEOTIDE SEQUENCE</scope>
    <source>
        <tissue evidence="2">Leaf</tissue>
    </source>
</reference>
<evidence type="ECO:0000256" key="1">
    <source>
        <dbReference type="SAM" id="MobiDB-lite"/>
    </source>
</evidence>
<dbReference type="AlphaFoldDB" id="A0A8J4QHP8"/>
<feature type="compositionally biased region" description="Acidic residues" evidence="1">
    <location>
        <begin position="316"/>
        <end position="334"/>
    </location>
</feature>
<protein>
    <submittedName>
        <fullName evidence="2">Uncharacterized protein</fullName>
    </submittedName>
</protein>
<feature type="region of interest" description="Disordered" evidence="1">
    <location>
        <begin position="316"/>
        <end position="336"/>
    </location>
</feature>